<dbReference type="AlphaFoldDB" id="A0A853B4H7"/>
<proteinExistence type="predicted"/>
<organism evidence="2 3">
    <name type="scientific">Amycolatopsis endophytica</name>
    <dbReference type="NCBI Taxonomy" id="860233"/>
    <lineage>
        <taxon>Bacteria</taxon>
        <taxon>Bacillati</taxon>
        <taxon>Actinomycetota</taxon>
        <taxon>Actinomycetes</taxon>
        <taxon>Pseudonocardiales</taxon>
        <taxon>Pseudonocardiaceae</taxon>
        <taxon>Amycolatopsis</taxon>
    </lineage>
</organism>
<evidence type="ECO:0000313" key="2">
    <source>
        <dbReference type="EMBL" id="NYI90103.1"/>
    </source>
</evidence>
<keyword evidence="3" id="KW-1185">Reference proteome</keyword>
<dbReference type="Proteomes" id="UP000549616">
    <property type="component" value="Unassembled WGS sequence"/>
</dbReference>
<dbReference type="EMBL" id="JACCFK010000001">
    <property type="protein sequence ID" value="NYI90103.1"/>
    <property type="molecule type" value="Genomic_DNA"/>
</dbReference>
<gene>
    <name evidence="2" type="ORF">HNR02_003426</name>
</gene>
<protein>
    <submittedName>
        <fullName evidence="2">Uncharacterized protein</fullName>
    </submittedName>
</protein>
<feature type="region of interest" description="Disordered" evidence="1">
    <location>
        <begin position="69"/>
        <end position="164"/>
    </location>
</feature>
<name>A0A853B4H7_9PSEU</name>
<comment type="caution">
    <text evidence="2">The sequence shown here is derived from an EMBL/GenBank/DDBJ whole genome shotgun (WGS) entry which is preliminary data.</text>
</comment>
<reference evidence="2 3" key="1">
    <citation type="submission" date="2020-07" db="EMBL/GenBank/DDBJ databases">
        <title>Sequencing the genomes of 1000 actinobacteria strains.</title>
        <authorList>
            <person name="Klenk H.-P."/>
        </authorList>
    </citation>
    <scope>NUCLEOTIDE SEQUENCE [LARGE SCALE GENOMIC DNA]</scope>
    <source>
        <strain evidence="2 3">DSM 104006</strain>
    </source>
</reference>
<sequence length="164" mass="17550">MGEQARAGQPVPAFHERTADVSGVVSLHGQDPGRGLQVGLVRDQRCRSLVGGDPDVFEQESGEQEVLLTGEGVEGVPRLDESRRRSQRRSQERHVLADLGLGSGRRGGPARRCRGDATTSDRAQGARPGHAETTQTGCLEKSPPVPLVPGTAVDHPCREIPTEH</sequence>
<feature type="compositionally biased region" description="Basic and acidic residues" evidence="1">
    <location>
        <begin position="77"/>
        <end position="96"/>
    </location>
</feature>
<evidence type="ECO:0000256" key="1">
    <source>
        <dbReference type="SAM" id="MobiDB-lite"/>
    </source>
</evidence>
<accession>A0A853B4H7</accession>
<evidence type="ECO:0000313" key="3">
    <source>
        <dbReference type="Proteomes" id="UP000549616"/>
    </source>
</evidence>
<feature type="compositionally biased region" description="Basic and acidic residues" evidence="1">
    <location>
        <begin position="155"/>
        <end position="164"/>
    </location>
</feature>